<evidence type="ECO:0000313" key="2">
    <source>
        <dbReference type="EMBL" id="OAA42963.1"/>
    </source>
</evidence>
<organism evidence="2 3">
    <name type="scientific">Beauveria brongniartii RCEF 3172</name>
    <dbReference type="NCBI Taxonomy" id="1081107"/>
    <lineage>
        <taxon>Eukaryota</taxon>
        <taxon>Fungi</taxon>
        <taxon>Dikarya</taxon>
        <taxon>Ascomycota</taxon>
        <taxon>Pezizomycotina</taxon>
        <taxon>Sordariomycetes</taxon>
        <taxon>Hypocreomycetidae</taxon>
        <taxon>Hypocreales</taxon>
        <taxon>Cordycipitaceae</taxon>
        <taxon>Beauveria</taxon>
        <taxon>Beauveria brongniartii</taxon>
    </lineage>
</organism>
<dbReference type="CDD" id="cd00754">
    <property type="entry name" value="Ubl_MoaD"/>
    <property type="match status" value="1"/>
</dbReference>
<dbReference type="InterPro" id="IPR044672">
    <property type="entry name" value="MOCS2A"/>
</dbReference>
<dbReference type="UniPathway" id="UPA00344"/>
<evidence type="ECO:0000256" key="1">
    <source>
        <dbReference type="ARBA" id="ARBA00022741"/>
    </source>
</evidence>
<proteinExistence type="predicted"/>
<dbReference type="OrthoDB" id="5595860at2759"/>
<dbReference type="GO" id="GO:0006777">
    <property type="term" value="P:Mo-molybdopterin cofactor biosynthetic process"/>
    <property type="evidence" value="ECO:0007669"/>
    <property type="project" value="InterPro"/>
</dbReference>
<dbReference type="InterPro" id="IPR016155">
    <property type="entry name" value="Mopterin_synth/thiamin_S_b"/>
</dbReference>
<dbReference type="InterPro" id="IPR003749">
    <property type="entry name" value="ThiS/MoaD-like"/>
</dbReference>
<comment type="caution">
    <text evidence="2">The sequence shown here is derived from an EMBL/GenBank/DDBJ whole genome shotgun (WGS) entry which is preliminary data.</text>
</comment>
<dbReference type="AlphaFoldDB" id="A0A162JJM6"/>
<name>A0A162JJM6_9HYPO</name>
<dbReference type="EMBL" id="AZHA01000013">
    <property type="protein sequence ID" value="OAA42963.1"/>
    <property type="molecule type" value="Genomic_DNA"/>
</dbReference>
<dbReference type="GO" id="GO:1990133">
    <property type="term" value="C:molybdopterin adenylyltransferase complex"/>
    <property type="evidence" value="ECO:0007669"/>
    <property type="project" value="TreeGrafter"/>
</dbReference>
<dbReference type="GO" id="GO:0000166">
    <property type="term" value="F:nucleotide binding"/>
    <property type="evidence" value="ECO:0007669"/>
    <property type="project" value="UniProtKB-KW"/>
</dbReference>
<sequence length="207" mass="21684">MAAAPGQCTVLYFAAASSYTGKESEVFSAPTPLGRLLAAVEARYPGIRARVLDSCLVTVNLDYVDVPSGDDEGVLIQAADEVAIIPPKETLPADMATILGSIVPDKVSHPHRPTSNGCVSPLPRRDSSGTVAHNVPTNRCLASAALVLLLLLTRRSASANSQSSRTASSVALTATAVLSTVYVETLHPNGFERSSHRSARAGQMSSW</sequence>
<dbReference type="PANTHER" id="PTHR33359">
    <property type="entry name" value="MOLYBDOPTERIN SYNTHASE SULFUR CARRIER SUBUNIT"/>
    <property type="match status" value="1"/>
</dbReference>
<protein>
    <submittedName>
        <fullName evidence="2">Molybdopterin synthase small subunit CnxG</fullName>
    </submittedName>
</protein>
<dbReference type="SUPFAM" id="SSF54285">
    <property type="entry name" value="MoaD/ThiS"/>
    <property type="match status" value="1"/>
</dbReference>
<keyword evidence="1" id="KW-0547">Nucleotide-binding</keyword>
<reference evidence="2 3" key="1">
    <citation type="journal article" date="2016" name="Genome Biol. Evol.">
        <title>Divergent and convergent evolution of fungal pathogenicity.</title>
        <authorList>
            <person name="Shang Y."/>
            <person name="Xiao G."/>
            <person name="Zheng P."/>
            <person name="Cen K."/>
            <person name="Zhan S."/>
            <person name="Wang C."/>
        </authorList>
    </citation>
    <scope>NUCLEOTIDE SEQUENCE [LARGE SCALE GENOMIC DNA]</scope>
    <source>
        <strain evidence="2 3">RCEF 3172</strain>
    </source>
</reference>
<dbReference type="Proteomes" id="UP000076863">
    <property type="component" value="Unassembled WGS sequence"/>
</dbReference>
<gene>
    <name evidence="2" type="ORF">BBO_04878</name>
</gene>
<evidence type="ECO:0000313" key="3">
    <source>
        <dbReference type="Proteomes" id="UP000076863"/>
    </source>
</evidence>
<accession>A0A162JJM6</accession>
<dbReference type="Pfam" id="PF02597">
    <property type="entry name" value="ThiS"/>
    <property type="match status" value="1"/>
</dbReference>
<dbReference type="InterPro" id="IPR012675">
    <property type="entry name" value="Beta-grasp_dom_sf"/>
</dbReference>
<dbReference type="PANTHER" id="PTHR33359:SF1">
    <property type="entry name" value="MOLYBDOPTERIN SYNTHASE SULFUR CARRIER SUBUNIT"/>
    <property type="match status" value="1"/>
</dbReference>
<keyword evidence="3" id="KW-1185">Reference proteome</keyword>
<dbReference type="Gene3D" id="3.10.20.30">
    <property type="match status" value="1"/>
</dbReference>